<sequence length="68" mass="7593">MKSTPDALVQPALVGVFHFASCQARMLWLSRGSRPQQAQDTCASIASTTVVRAEWTGWRQFKHLAFLT</sequence>
<comment type="caution">
    <text evidence="1">The sequence shown here is derived from an EMBL/GenBank/DDBJ whole genome shotgun (WGS) entry which is preliminary data.</text>
</comment>
<keyword evidence="2" id="KW-1185">Reference proteome</keyword>
<evidence type="ECO:0000313" key="2">
    <source>
        <dbReference type="Proteomes" id="UP000055024"/>
    </source>
</evidence>
<protein>
    <submittedName>
        <fullName evidence="1">Uncharacterized protein</fullName>
    </submittedName>
</protein>
<reference evidence="1 2" key="1">
    <citation type="submission" date="2015-01" db="EMBL/GenBank/DDBJ databases">
        <title>Evolution of Trichinella species and genotypes.</title>
        <authorList>
            <person name="Korhonen P.K."/>
            <person name="Edoardo P."/>
            <person name="Giuseppe L.R."/>
            <person name="Gasser R.B."/>
        </authorList>
    </citation>
    <scope>NUCLEOTIDE SEQUENCE [LARGE SCALE GENOMIC DNA]</scope>
    <source>
        <strain evidence="1">ISS1029</strain>
    </source>
</reference>
<proteinExistence type="predicted"/>
<dbReference type="Proteomes" id="UP000055024">
    <property type="component" value="Unassembled WGS sequence"/>
</dbReference>
<gene>
    <name evidence="1" type="ORF">T11_12590</name>
</gene>
<dbReference type="OrthoDB" id="5918590at2759"/>
<evidence type="ECO:0000313" key="1">
    <source>
        <dbReference type="EMBL" id="KRZ04569.1"/>
    </source>
</evidence>
<name>A0A0V1H2D9_9BILA</name>
<dbReference type="AlphaFoldDB" id="A0A0V1H2D9"/>
<dbReference type="EMBL" id="JYDP01000161">
    <property type="protein sequence ID" value="KRZ04569.1"/>
    <property type="molecule type" value="Genomic_DNA"/>
</dbReference>
<organism evidence="1 2">
    <name type="scientific">Trichinella zimbabwensis</name>
    <dbReference type="NCBI Taxonomy" id="268475"/>
    <lineage>
        <taxon>Eukaryota</taxon>
        <taxon>Metazoa</taxon>
        <taxon>Ecdysozoa</taxon>
        <taxon>Nematoda</taxon>
        <taxon>Enoplea</taxon>
        <taxon>Dorylaimia</taxon>
        <taxon>Trichinellida</taxon>
        <taxon>Trichinellidae</taxon>
        <taxon>Trichinella</taxon>
    </lineage>
</organism>
<accession>A0A0V1H2D9</accession>